<dbReference type="InterPro" id="IPR032752">
    <property type="entry name" value="DC-UbP/UBTD2_N"/>
</dbReference>
<dbReference type="SUPFAM" id="SSF54236">
    <property type="entry name" value="Ubiquitin-like"/>
    <property type="match status" value="1"/>
</dbReference>
<evidence type="ECO:0000256" key="1">
    <source>
        <dbReference type="SAM" id="MobiDB-lite"/>
    </source>
</evidence>
<evidence type="ECO:0000313" key="4">
    <source>
        <dbReference type="Proteomes" id="UP000254866"/>
    </source>
</evidence>
<dbReference type="PROSITE" id="PS50053">
    <property type="entry name" value="UBIQUITIN_2"/>
    <property type="match status" value="1"/>
</dbReference>
<dbReference type="GeneID" id="43595116"/>
<dbReference type="InterPro" id="IPR000626">
    <property type="entry name" value="Ubiquitin-like_dom"/>
</dbReference>
<reference evidence="3 4" key="1">
    <citation type="journal article" date="2018" name="IMA Fungus">
        <title>IMA Genome-F 9: Draft genome sequence of Annulohypoxylon stygium, Aspergillus mulundensis, Berkeleyomyces basicola (syn. Thielaviopsis basicola), Ceratocystis smalleyi, two Cercospora beticola strains, Coleophoma cylindrospora, Fusarium fracticaudum, Phialophora cf. hyalina, and Morchella septimelata.</title>
        <authorList>
            <person name="Wingfield B.D."/>
            <person name="Bills G.F."/>
            <person name="Dong Y."/>
            <person name="Huang W."/>
            <person name="Nel W.J."/>
            <person name="Swalarsk-Parry B.S."/>
            <person name="Vaghefi N."/>
            <person name="Wilken P.M."/>
            <person name="An Z."/>
            <person name="de Beer Z.W."/>
            <person name="De Vos L."/>
            <person name="Chen L."/>
            <person name="Duong T.A."/>
            <person name="Gao Y."/>
            <person name="Hammerbacher A."/>
            <person name="Kikkert J.R."/>
            <person name="Li Y."/>
            <person name="Li H."/>
            <person name="Li K."/>
            <person name="Li Q."/>
            <person name="Liu X."/>
            <person name="Ma X."/>
            <person name="Naidoo K."/>
            <person name="Pethybridge S.J."/>
            <person name="Sun J."/>
            <person name="Steenkamp E.T."/>
            <person name="van der Nest M.A."/>
            <person name="van Wyk S."/>
            <person name="Wingfield M.J."/>
            <person name="Xiong C."/>
            <person name="Yue Q."/>
            <person name="Zhang X."/>
        </authorList>
    </citation>
    <scope>NUCLEOTIDE SEQUENCE [LARGE SCALE GENOMIC DNA]</scope>
    <source>
        <strain evidence="3 4">BP 5553</strain>
    </source>
</reference>
<dbReference type="Proteomes" id="UP000254866">
    <property type="component" value="Unassembled WGS sequence"/>
</dbReference>
<dbReference type="AlphaFoldDB" id="A0A370U3D5"/>
<feature type="region of interest" description="Disordered" evidence="1">
    <location>
        <begin position="163"/>
        <end position="189"/>
    </location>
</feature>
<dbReference type="RefSeq" id="XP_031874944.1">
    <property type="nucleotide sequence ID" value="XM_032010890.1"/>
</dbReference>
<feature type="region of interest" description="Disordered" evidence="1">
    <location>
        <begin position="1"/>
        <end position="62"/>
    </location>
</feature>
<evidence type="ECO:0000259" key="2">
    <source>
        <dbReference type="PROSITE" id="PS50053"/>
    </source>
</evidence>
<dbReference type="PANTHER" id="PTHR13609">
    <property type="entry name" value="UBIQUITIN DOMAIN CONTAINING 1 PROTEIN-RELATED"/>
    <property type="match status" value="1"/>
</dbReference>
<gene>
    <name evidence="3" type="ORF">BP5553_02267</name>
</gene>
<name>A0A370U3D5_9HELO</name>
<dbReference type="Gene3D" id="1.20.225.20">
    <property type="entry name" value="Ub domain-containing protein, DC-UbP/UBTD2, N-terminal domain"/>
    <property type="match status" value="1"/>
</dbReference>
<proteinExistence type="predicted"/>
<organism evidence="3 4">
    <name type="scientific">Venustampulla echinocandica</name>
    <dbReference type="NCBI Taxonomy" id="2656787"/>
    <lineage>
        <taxon>Eukaryota</taxon>
        <taxon>Fungi</taxon>
        <taxon>Dikarya</taxon>
        <taxon>Ascomycota</taxon>
        <taxon>Pezizomycotina</taxon>
        <taxon>Leotiomycetes</taxon>
        <taxon>Helotiales</taxon>
        <taxon>Pleuroascaceae</taxon>
        <taxon>Venustampulla</taxon>
    </lineage>
</organism>
<sequence length="286" mass="31457">MGCCQSRSLYPPSEQPNSSSRAITSSQPQLPPALPRPSTSTHSGRHSHHRSSQPLSAHINRPLRPHVWSSRSRVWTRAELDRERTEFFETRVAGRPEIWQTLRVALEVLWAGGDPEDDTGILTAQTILDAAGITLPTGDLAGGAYDGFGAFYPLHQFVVSDPENMVDSPSGAAPAGDGEDKDAESDELDEDEILRRREEKGKAVVNPKDLMNVRARLSDGAGPDLVVSVGKEDSVRLLTRRVFEESGLTQPKYIRIAYMGRILKDNQSLIAQGWKDDHVVNALVFG</sequence>
<feature type="compositionally biased region" description="Polar residues" evidence="1">
    <location>
        <begin position="15"/>
        <end position="28"/>
    </location>
</feature>
<dbReference type="InterPro" id="IPR029071">
    <property type="entry name" value="Ubiquitin-like_domsf"/>
</dbReference>
<feature type="compositionally biased region" description="Acidic residues" evidence="1">
    <location>
        <begin position="177"/>
        <end position="189"/>
    </location>
</feature>
<dbReference type="InterPro" id="IPR039869">
    <property type="entry name" value="UBTD1/2"/>
</dbReference>
<evidence type="ECO:0000313" key="3">
    <source>
        <dbReference type="EMBL" id="RDL42288.1"/>
    </source>
</evidence>
<dbReference type="EMBL" id="NPIC01000001">
    <property type="protein sequence ID" value="RDL42288.1"/>
    <property type="molecule type" value="Genomic_DNA"/>
</dbReference>
<dbReference type="InterPro" id="IPR038169">
    <property type="entry name" value="DC-UbP/UBTD2_N_sf"/>
</dbReference>
<comment type="caution">
    <text evidence="3">The sequence shown here is derived from an EMBL/GenBank/DDBJ whole genome shotgun (WGS) entry which is preliminary data.</text>
</comment>
<dbReference type="OrthoDB" id="1640476at2759"/>
<dbReference type="Pfam" id="PF16455">
    <property type="entry name" value="UBD"/>
    <property type="match status" value="1"/>
</dbReference>
<feature type="domain" description="Ubiquitin-like" evidence="2">
    <location>
        <begin position="211"/>
        <end position="284"/>
    </location>
</feature>
<keyword evidence="4" id="KW-1185">Reference proteome</keyword>
<accession>A0A370U3D5</accession>
<protein>
    <recommendedName>
        <fullName evidence="2">Ubiquitin-like domain-containing protein</fullName>
    </recommendedName>
</protein>